<feature type="region of interest" description="Disordered" evidence="1">
    <location>
        <begin position="24"/>
        <end position="45"/>
    </location>
</feature>
<reference evidence="2 3" key="2">
    <citation type="journal article" date="2013" name="Plant Cell Physiol.">
        <title>Rice Annotation Project Database (RAP-DB): an integrative and interactive database for rice genomics.</title>
        <authorList>
            <person name="Sakai H."/>
            <person name="Lee S.S."/>
            <person name="Tanaka T."/>
            <person name="Numa H."/>
            <person name="Kim J."/>
            <person name="Kawahara Y."/>
            <person name="Wakimoto H."/>
            <person name="Yang C.C."/>
            <person name="Iwamoto M."/>
            <person name="Abe T."/>
            <person name="Yamada Y."/>
            <person name="Muto A."/>
            <person name="Inokuchi H."/>
            <person name="Ikemura T."/>
            <person name="Matsumoto T."/>
            <person name="Sasaki T."/>
            <person name="Itoh T."/>
        </authorList>
    </citation>
    <scope>NUCLEOTIDE SEQUENCE [LARGE SCALE GENOMIC DNA]</scope>
    <source>
        <strain evidence="3">cv. Nipponbare</strain>
    </source>
</reference>
<proteinExistence type="predicted"/>
<dbReference type="InParanoid" id="A0A0P0VKT1"/>
<feature type="region of interest" description="Disordered" evidence="1">
    <location>
        <begin position="79"/>
        <end position="101"/>
    </location>
</feature>
<feature type="non-terminal residue" evidence="2">
    <location>
        <position position="1"/>
    </location>
</feature>
<name>A0A0P0VKT1_ORYSJ</name>
<evidence type="ECO:0000313" key="3">
    <source>
        <dbReference type="Proteomes" id="UP000059680"/>
    </source>
</evidence>
<protein>
    <submittedName>
        <fullName evidence="2">Os02g0577600 protein</fullName>
    </submittedName>
</protein>
<sequence length="143" mass="15046">MPTERAAGAGRPQQRARHAEILRGVDAEGEAGVRHHAGDRRDAGRAVEAGEEALEVGQAGGHGGLADGRRVLRGVGVARREAVRDGGEAEPREARDREGVGAVDAAKAAVVVLGVDEGDVEAPAVEDLGQLHHRRDVPLRRER</sequence>
<dbReference type="Gramene" id="Os02t0577600-00">
    <property type="protein sequence ID" value="Os02t0577600-00"/>
    <property type="gene ID" value="Os02g0577600"/>
</dbReference>
<dbReference type="AlphaFoldDB" id="A0A0P0VKT1"/>
<accession>A0A0P0VKT1</accession>
<feature type="compositionally biased region" description="Basic and acidic residues" evidence="1">
    <location>
        <begin position="79"/>
        <end position="99"/>
    </location>
</feature>
<organism evidence="2 3">
    <name type="scientific">Oryza sativa subsp. japonica</name>
    <name type="common">Rice</name>
    <dbReference type="NCBI Taxonomy" id="39947"/>
    <lineage>
        <taxon>Eukaryota</taxon>
        <taxon>Viridiplantae</taxon>
        <taxon>Streptophyta</taxon>
        <taxon>Embryophyta</taxon>
        <taxon>Tracheophyta</taxon>
        <taxon>Spermatophyta</taxon>
        <taxon>Magnoliopsida</taxon>
        <taxon>Liliopsida</taxon>
        <taxon>Poales</taxon>
        <taxon>Poaceae</taxon>
        <taxon>BOP clade</taxon>
        <taxon>Oryzoideae</taxon>
        <taxon>Oryzeae</taxon>
        <taxon>Oryzinae</taxon>
        <taxon>Oryza</taxon>
        <taxon>Oryza sativa</taxon>
    </lineage>
</organism>
<dbReference type="Proteomes" id="UP000059680">
    <property type="component" value="Chromosome 2"/>
</dbReference>
<dbReference type="EMBL" id="AP014958">
    <property type="protein sequence ID" value="BAS79394.1"/>
    <property type="molecule type" value="Genomic_DNA"/>
</dbReference>
<evidence type="ECO:0000256" key="1">
    <source>
        <dbReference type="SAM" id="MobiDB-lite"/>
    </source>
</evidence>
<dbReference type="eggNOG" id="ENOG502R72Y">
    <property type="taxonomic scope" value="Eukaryota"/>
</dbReference>
<reference evidence="2 3" key="3">
    <citation type="journal article" date="2013" name="Rice">
        <title>Improvement of the Oryza sativa Nipponbare reference genome using next generation sequence and optical map data.</title>
        <authorList>
            <person name="Kawahara Y."/>
            <person name="de la Bastide M."/>
            <person name="Hamilton J.P."/>
            <person name="Kanamori H."/>
            <person name="McCombie W.R."/>
            <person name="Ouyang S."/>
            <person name="Schwartz D.C."/>
            <person name="Tanaka T."/>
            <person name="Wu J."/>
            <person name="Zhou S."/>
            <person name="Childs K.L."/>
            <person name="Davidson R.M."/>
            <person name="Lin H."/>
            <person name="Quesada-Ocampo L."/>
            <person name="Vaillancourt B."/>
            <person name="Sakai H."/>
            <person name="Lee S.S."/>
            <person name="Kim J."/>
            <person name="Numa H."/>
            <person name="Itoh T."/>
            <person name="Buell C.R."/>
            <person name="Matsumoto T."/>
        </authorList>
    </citation>
    <scope>NUCLEOTIDE SEQUENCE [LARGE SCALE GENOMIC DNA]</scope>
    <source>
        <strain evidence="3">cv. Nipponbare</strain>
    </source>
</reference>
<dbReference type="PaxDb" id="39947-A0A0P0VKT1"/>
<gene>
    <name evidence="2" type="ordered locus">Os02g0577600</name>
    <name evidence="2" type="ORF">OSNPB_020577600</name>
</gene>
<reference evidence="3" key="1">
    <citation type="journal article" date="2005" name="Nature">
        <title>The map-based sequence of the rice genome.</title>
        <authorList>
            <consortium name="International rice genome sequencing project (IRGSP)"/>
            <person name="Matsumoto T."/>
            <person name="Wu J."/>
            <person name="Kanamori H."/>
            <person name="Katayose Y."/>
            <person name="Fujisawa M."/>
            <person name="Namiki N."/>
            <person name="Mizuno H."/>
            <person name="Yamamoto K."/>
            <person name="Antonio B.A."/>
            <person name="Baba T."/>
            <person name="Sakata K."/>
            <person name="Nagamura Y."/>
            <person name="Aoki H."/>
            <person name="Arikawa K."/>
            <person name="Arita K."/>
            <person name="Bito T."/>
            <person name="Chiden Y."/>
            <person name="Fujitsuka N."/>
            <person name="Fukunaka R."/>
            <person name="Hamada M."/>
            <person name="Harada C."/>
            <person name="Hayashi A."/>
            <person name="Hijishita S."/>
            <person name="Honda M."/>
            <person name="Hosokawa S."/>
            <person name="Ichikawa Y."/>
            <person name="Idonuma A."/>
            <person name="Iijima M."/>
            <person name="Ikeda M."/>
            <person name="Ikeno M."/>
            <person name="Ito K."/>
            <person name="Ito S."/>
            <person name="Ito T."/>
            <person name="Ito Y."/>
            <person name="Ito Y."/>
            <person name="Iwabuchi A."/>
            <person name="Kamiya K."/>
            <person name="Karasawa W."/>
            <person name="Kurita K."/>
            <person name="Katagiri S."/>
            <person name="Kikuta A."/>
            <person name="Kobayashi H."/>
            <person name="Kobayashi N."/>
            <person name="Machita K."/>
            <person name="Maehara T."/>
            <person name="Masukawa M."/>
            <person name="Mizubayashi T."/>
            <person name="Mukai Y."/>
            <person name="Nagasaki H."/>
            <person name="Nagata Y."/>
            <person name="Naito S."/>
            <person name="Nakashima M."/>
            <person name="Nakama Y."/>
            <person name="Nakamichi Y."/>
            <person name="Nakamura M."/>
            <person name="Meguro A."/>
            <person name="Negishi M."/>
            <person name="Ohta I."/>
            <person name="Ohta T."/>
            <person name="Okamoto M."/>
            <person name="Ono N."/>
            <person name="Saji S."/>
            <person name="Sakaguchi M."/>
            <person name="Sakai K."/>
            <person name="Shibata M."/>
            <person name="Shimokawa T."/>
            <person name="Song J."/>
            <person name="Takazaki Y."/>
            <person name="Terasawa K."/>
            <person name="Tsugane M."/>
            <person name="Tsuji K."/>
            <person name="Ueda S."/>
            <person name="Waki K."/>
            <person name="Yamagata H."/>
            <person name="Yamamoto M."/>
            <person name="Yamamoto S."/>
            <person name="Yamane H."/>
            <person name="Yoshiki S."/>
            <person name="Yoshihara R."/>
            <person name="Yukawa K."/>
            <person name="Zhong H."/>
            <person name="Yano M."/>
            <person name="Yuan Q."/>
            <person name="Ouyang S."/>
            <person name="Liu J."/>
            <person name="Jones K.M."/>
            <person name="Gansberger K."/>
            <person name="Moffat K."/>
            <person name="Hill J."/>
            <person name="Bera J."/>
            <person name="Fadrosh D."/>
            <person name="Jin S."/>
            <person name="Johri S."/>
            <person name="Kim M."/>
            <person name="Overton L."/>
            <person name="Reardon M."/>
            <person name="Tsitrin T."/>
            <person name="Vuong H."/>
            <person name="Weaver B."/>
            <person name="Ciecko A."/>
            <person name="Tallon L."/>
            <person name="Jackson J."/>
            <person name="Pai G."/>
            <person name="Aken S.V."/>
            <person name="Utterback T."/>
            <person name="Reidmuller S."/>
            <person name="Feldblyum T."/>
            <person name="Hsiao J."/>
            <person name="Zismann V."/>
            <person name="Iobst S."/>
            <person name="de Vazeille A.R."/>
            <person name="Buell C.R."/>
            <person name="Ying K."/>
            <person name="Li Y."/>
            <person name="Lu T."/>
            <person name="Huang Y."/>
            <person name="Zhao Q."/>
            <person name="Feng Q."/>
            <person name="Zhang L."/>
            <person name="Zhu J."/>
            <person name="Weng Q."/>
            <person name="Mu J."/>
            <person name="Lu Y."/>
            <person name="Fan D."/>
            <person name="Liu Y."/>
            <person name="Guan J."/>
            <person name="Zhang Y."/>
            <person name="Yu S."/>
            <person name="Liu X."/>
            <person name="Zhang Y."/>
            <person name="Hong G."/>
            <person name="Han B."/>
            <person name="Choisne N."/>
            <person name="Demange N."/>
            <person name="Orjeda G."/>
            <person name="Samain S."/>
            <person name="Cattolico L."/>
            <person name="Pelletier E."/>
            <person name="Couloux A."/>
            <person name="Segurens B."/>
            <person name="Wincker P."/>
            <person name="D'Hont A."/>
            <person name="Scarpelli C."/>
            <person name="Weissenbach J."/>
            <person name="Salanoubat M."/>
            <person name="Quetier F."/>
            <person name="Yu Y."/>
            <person name="Kim H.R."/>
            <person name="Rambo T."/>
            <person name="Currie J."/>
            <person name="Collura K."/>
            <person name="Luo M."/>
            <person name="Yang T."/>
            <person name="Ammiraju J.S.S."/>
            <person name="Engler F."/>
            <person name="Soderlund C."/>
            <person name="Wing R.A."/>
            <person name="Palmer L.E."/>
            <person name="de la Bastide M."/>
            <person name="Spiegel L."/>
            <person name="Nascimento L."/>
            <person name="Zutavern T."/>
            <person name="O'Shaughnessy A."/>
            <person name="Dike S."/>
            <person name="Dedhia N."/>
            <person name="Preston R."/>
            <person name="Balija V."/>
            <person name="McCombie W.R."/>
            <person name="Chow T."/>
            <person name="Chen H."/>
            <person name="Chung M."/>
            <person name="Chen C."/>
            <person name="Shaw J."/>
            <person name="Wu H."/>
            <person name="Hsiao K."/>
            <person name="Chao Y."/>
            <person name="Chu M."/>
            <person name="Cheng C."/>
            <person name="Hour A."/>
            <person name="Lee P."/>
            <person name="Lin S."/>
            <person name="Lin Y."/>
            <person name="Liou J."/>
            <person name="Liu S."/>
            <person name="Hsing Y."/>
            <person name="Raghuvanshi S."/>
            <person name="Mohanty A."/>
            <person name="Bharti A.K."/>
            <person name="Gaur A."/>
            <person name="Gupta V."/>
            <person name="Kumar D."/>
            <person name="Ravi V."/>
            <person name="Vij S."/>
            <person name="Kapur A."/>
            <person name="Khurana P."/>
            <person name="Khurana P."/>
            <person name="Khurana J.P."/>
            <person name="Tyagi A.K."/>
            <person name="Gaikwad K."/>
            <person name="Singh A."/>
            <person name="Dalal V."/>
            <person name="Srivastava S."/>
            <person name="Dixit A."/>
            <person name="Pal A.K."/>
            <person name="Ghazi I.A."/>
            <person name="Yadav M."/>
            <person name="Pandit A."/>
            <person name="Bhargava A."/>
            <person name="Sureshbabu K."/>
            <person name="Batra K."/>
            <person name="Sharma T.R."/>
            <person name="Mohapatra T."/>
            <person name="Singh N.K."/>
            <person name="Messing J."/>
            <person name="Nelson A.B."/>
            <person name="Fuks G."/>
            <person name="Kavchok S."/>
            <person name="Keizer G."/>
            <person name="Linton E."/>
            <person name="Llaca V."/>
            <person name="Song R."/>
            <person name="Tanyolac B."/>
            <person name="Young S."/>
            <person name="Ho-Il K."/>
            <person name="Hahn J.H."/>
            <person name="Sangsakoo G."/>
            <person name="Vanavichit A."/>
            <person name="de Mattos Luiz.A.T."/>
            <person name="Zimmer P.D."/>
            <person name="Malone G."/>
            <person name="Dellagostin O."/>
            <person name="de Oliveira A.C."/>
            <person name="Bevan M."/>
            <person name="Bancroft I."/>
            <person name="Minx P."/>
            <person name="Cordum H."/>
            <person name="Wilson R."/>
            <person name="Cheng Z."/>
            <person name="Jin W."/>
            <person name="Jiang J."/>
            <person name="Leong S.A."/>
            <person name="Iwama H."/>
            <person name="Gojobori T."/>
            <person name="Itoh T."/>
            <person name="Niimura Y."/>
            <person name="Fujii Y."/>
            <person name="Habara T."/>
            <person name="Sakai H."/>
            <person name="Sato Y."/>
            <person name="Wilson G."/>
            <person name="Kumar K."/>
            <person name="McCouch S."/>
            <person name="Juretic N."/>
            <person name="Hoen D."/>
            <person name="Wright S."/>
            <person name="Bruskiewich R."/>
            <person name="Bureau T."/>
            <person name="Miyao A."/>
            <person name="Hirochika H."/>
            <person name="Nishikawa T."/>
            <person name="Kadowaki K."/>
            <person name="Sugiura M."/>
            <person name="Burr B."/>
            <person name="Sasaki T."/>
        </authorList>
    </citation>
    <scope>NUCLEOTIDE SEQUENCE [LARGE SCALE GENOMIC DNA]</scope>
    <source>
        <strain evidence="3">cv. Nipponbare</strain>
    </source>
</reference>
<dbReference type="FunCoup" id="A0A0P0VKT1">
    <property type="interactions" value="76"/>
</dbReference>
<evidence type="ECO:0000313" key="2">
    <source>
        <dbReference type="EMBL" id="BAS79394.1"/>
    </source>
</evidence>
<keyword evidence="3" id="KW-1185">Reference proteome</keyword>